<evidence type="ECO:0000256" key="3">
    <source>
        <dbReference type="ARBA" id="ARBA00022989"/>
    </source>
</evidence>
<feature type="transmembrane region" description="Helical" evidence="5">
    <location>
        <begin position="129"/>
        <end position="147"/>
    </location>
</feature>
<keyword evidence="3 5" id="KW-1133">Transmembrane helix</keyword>
<feature type="transmembrane region" description="Helical" evidence="5">
    <location>
        <begin position="99"/>
        <end position="117"/>
    </location>
</feature>
<feature type="domain" description="STAS" evidence="6">
    <location>
        <begin position="412"/>
        <end position="498"/>
    </location>
</feature>
<dbReference type="InterPro" id="IPR011547">
    <property type="entry name" value="SLC26A/SulP_dom"/>
</dbReference>
<name>A0A8J3CED5_9PSEU</name>
<dbReference type="PANTHER" id="PTHR43310">
    <property type="entry name" value="SULFATE TRANSPORTER YBAR-RELATED"/>
    <property type="match status" value="1"/>
</dbReference>
<evidence type="ECO:0000313" key="8">
    <source>
        <dbReference type="Proteomes" id="UP000637578"/>
    </source>
</evidence>
<feature type="transmembrane region" description="Helical" evidence="5">
    <location>
        <begin position="270"/>
        <end position="289"/>
    </location>
</feature>
<feature type="transmembrane region" description="Helical" evidence="5">
    <location>
        <begin position="309"/>
        <end position="340"/>
    </location>
</feature>
<evidence type="ECO:0000313" key="7">
    <source>
        <dbReference type="EMBL" id="GGM48017.1"/>
    </source>
</evidence>
<dbReference type="InterPro" id="IPR036513">
    <property type="entry name" value="STAS_dom_sf"/>
</dbReference>
<dbReference type="CDD" id="cd07042">
    <property type="entry name" value="STAS_SulP_like_sulfate_transporter"/>
    <property type="match status" value="1"/>
</dbReference>
<dbReference type="Gene3D" id="3.30.750.24">
    <property type="entry name" value="STAS domain"/>
    <property type="match status" value="1"/>
</dbReference>
<dbReference type="GO" id="GO:0016020">
    <property type="term" value="C:membrane"/>
    <property type="evidence" value="ECO:0007669"/>
    <property type="project" value="UniProtKB-SubCell"/>
</dbReference>
<sequence length="498" mass="52186">MSSRTATTRPPVPSRIRASWFANPRADLLSGLVVALALIPEALSFSIIAGVDPKVGLYASFSIAIIIAFAGGRPGMISAATGAMALVMVPLVRDHGVQYLFAATIVTGVFQILFGLVGVHKLMRFVPRTVMVGFVNALAILLFVAQIPHVLRGGWATVGMVALGLLIIYLFPKLTKLVPAPLVAIVVITALTVALHVTVPTVGGMGELPNALPVLGIPAIPFTLETLQIVAPYALTLALVGLLESLMTAQLIDDLTDTPSRKGMEVRGQGIANIATGFLGGMAGCAMIGQSMINIKSGGRTRLSTLSAGVFLLILVLVLGPVVSVIPMAALAAVMIFVAISTFDWSSIKPATLRRTPRSETAVVLVTVAIVVATDNLALGVIAGVLLAAIFFARRVAHLADVSSVLDPDGRIRIYAVTGELFFASSNELMHCFNYGDDVDKVVIDLSDAHVWDSSAVATLDAVTAKFASRGIEAEIVGLNPHSEQLHAKLSGQLTSTH</sequence>
<dbReference type="Pfam" id="PF01740">
    <property type="entry name" value="STAS"/>
    <property type="match status" value="1"/>
</dbReference>
<gene>
    <name evidence="7" type="ORF">GCM10012275_18840</name>
</gene>
<evidence type="ECO:0000256" key="2">
    <source>
        <dbReference type="ARBA" id="ARBA00022692"/>
    </source>
</evidence>
<evidence type="ECO:0000259" key="6">
    <source>
        <dbReference type="PROSITE" id="PS50801"/>
    </source>
</evidence>
<evidence type="ECO:0000256" key="1">
    <source>
        <dbReference type="ARBA" id="ARBA00004141"/>
    </source>
</evidence>
<evidence type="ECO:0000256" key="4">
    <source>
        <dbReference type="ARBA" id="ARBA00023136"/>
    </source>
</evidence>
<feature type="transmembrane region" description="Helical" evidence="5">
    <location>
        <begin position="178"/>
        <end position="199"/>
    </location>
</feature>
<dbReference type="PROSITE" id="PS01130">
    <property type="entry name" value="SLC26A"/>
    <property type="match status" value="1"/>
</dbReference>
<dbReference type="EMBL" id="BMMK01000006">
    <property type="protein sequence ID" value="GGM48017.1"/>
    <property type="molecule type" value="Genomic_DNA"/>
</dbReference>
<evidence type="ECO:0000256" key="5">
    <source>
        <dbReference type="SAM" id="Phobius"/>
    </source>
</evidence>
<dbReference type="Proteomes" id="UP000637578">
    <property type="component" value="Unassembled WGS sequence"/>
</dbReference>
<dbReference type="GO" id="GO:0008271">
    <property type="term" value="F:secondary active sulfate transmembrane transporter activity"/>
    <property type="evidence" value="ECO:0007669"/>
    <property type="project" value="InterPro"/>
</dbReference>
<comment type="subcellular location">
    <subcellularLocation>
        <location evidence="1">Membrane</location>
        <topology evidence="1">Multi-pass membrane protein</topology>
    </subcellularLocation>
</comment>
<dbReference type="InterPro" id="IPR052706">
    <property type="entry name" value="Membrane-Transporter-like"/>
</dbReference>
<feature type="transmembrane region" description="Helical" evidence="5">
    <location>
        <begin position="153"/>
        <end position="171"/>
    </location>
</feature>
<accession>A0A8J3CED5</accession>
<dbReference type="AlphaFoldDB" id="A0A8J3CED5"/>
<dbReference type="SUPFAM" id="SSF52091">
    <property type="entry name" value="SpoIIaa-like"/>
    <property type="match status" value="1"/>
</dbReference>
<dbReference type="PROSITE" id="PS50801">
    <property type="entry name" value="STAS"/>
    <property type="match status" value="1"/>
</dbReference>
<dbReference type="PANTHER" id="PTHR43310:SF1">
    <property type="entry name" value="SULFATE TRANSPORTER YBAR-RELATED"/>
    <property type="match status" value="1"/>
</dbReference>
<keyword evidence="2 5" id="KW-0812">Transmembrane</keyword>
<dbReference type="InterPro" id="IPR018045">
    <property type="entry name" value="S04_transporter_CS"/>
</dbReference>
<comment type="caution">
    <text evidence="7">The sequence shown here is derived from an EMBL/GenBank/DDBJ whole genome shotgun (WGS) entry which is preliminary data.</text>
</comment>
<feature type="transmembrane region" description="Helical" evidence="5">
    <location>
        <begin position="361"/>
        <end position="393"/>
    </location>
</feature>
<keyword evidence="4 5" id="KW-0472">Membrane</keyword>
<reference evidence="7" key="1">
    <citation type="journal article" date="2014" name="Int. J. Syst. Evol. Microbiol.">
        <title>Complete genome sequence of Corynebacterium casei LMG S-19264T (=DSM 44701T), isolated from a smear-ripened cheese.</title>
        <authorList>
            <consortium name="US DOE Joint Genome Institute (JGI-PGF)"/>
            <person name="Walter F."/>
            <person name="Albersmeier A."/>
            <person name="Kalinowski J."/>
            <person name="Ruckert C."/>
        </authorList>
    </citation>
    <scope>NUCLEOTIDE SEQUENCE</scope>
    <source>
        <strain evidence="7">CGMCC 4.5737</strain>
    </source>
</reference>
<keyword evidence="8" id="KW-1185">Reference proteome</keyword>
<dbReference type="InterPro" id="IPR002645">
    <property type="entry name" value="STAS_dom"/>
</dbReference>
<reference evidence="7" key="2">
    <citation type="submission" date="2020-09" db="EMBL/GenBank/DDBJ databases">
        <authorList>
            <person name="Sun Q."/>
            <person name="Zhou Y."/>
        </authorList>
    </citation>
    <scope>NUCLEOTIDE SEQUENCE</scope>
    <source>
        <strain evidence="7">CGMCC 4.5737</strain>
    </source>
</reference>
<feature type="transmembrane region" description="Helical" evidence="5">
    <location>
        <begin position="219"/>
        <end position="243"/>
    </location>
</feature>
<organism evidence="7 8">
    <name type="scientific">Longimycelium tulufanense</name>
    <dbReference type="NCBI Taxonomy" id="907463"/>
    <lineage>
        <taxon>Bacteria</taxon>
        <taxon>Bacillati</taxon>
        <taxon>Actinomycetota</taxon>
        <taxon>Actinomycetes</taxon>
        <taxon>Pseudonocardiales</taxon>
        <taxon>Pseudonocardiaceae</taxon>
        <taxon>Longimycelium</taxon>
    </lineage>
</organism>
<dbReference type="Pfam" id="PF00916">
    <property type="entry name" value="Sulfate_transp"/>
    <property type="match status" value="2"/>
</dbReference>
<dbReference type="RefSeq" id="WP_189055995.1">
    <property type="nucleotide sequence ID" value="NZ_BMMK01000006.1"/>
</dbReference>
<proteinExistence type="predicted"/>
<protein>
    <submittedName>
        <fullName evidence="7">Sodium-independent anion transporter</fullName>
    </submittedName>
</protein>
<feature type="transmembrane region" description="Helical" evidence="5">
    <location>
        <begin position="54"/>
        <end position="71"/>
    </location>
</feature>